<feature type="domain" description="AAA+ ATPase" evidence="5">
    <location>
        <begin position="236"/>
        <end position="397"/>
    </location>
</feature>
<keyword evidence="3" id="KW-0143">Chaperone</keyword>
<keyword evidence="7" id="KW-0378">Hydrolase</keyword>
<dbReference type="Gene3D" id="3.40.50.300">
    <property type="entry name" value="P-loop containing nucleotide triphosphate hydrolases"/>
    <property type="match status" value="1"/>
</dbReference>
<dbReference type="InterPro" id="IPR019489">
    <property type="entry name" value="Clp_ATPase_C"/>
</dbReference>
<feature type="domain" description="Clp ATPase C-terminal" evidence="6">
    <location>
        <begin position="438"/>
        <end position="531"/>
    </location>
</feature>
<dbReference type="InterPro" id="IPR050052">
    <property type="entry name" value="ATP-dep_Clp_protease_ClpX"/>
</dbReference>
<dbReference type="EMBL" id="PFMR01000151">
    <property type="protein sequence ID" value="PIZ16973.1"/>
    <property type="molecule type" value="Genomic_DNA"/>
</dbReference>
<evidence type="ECO:0000256" key="2">
    <source>
        <dbReference type="ARBA" id="ARBA00022840"/>
    </source>
</evidence>
<dbReference type="Proteomes" id="UP000229307">
    <property type="component" value="Unassembled WGS sequence"/>
</dbReference>
<evidence type="ECO:0000313" key="7">
    <source>
        <dbReference type="EMBL" id="PIZ16973.1"/>
    </source>
</evidence>
<sequence length="538" mass="61201">MEEYYGSNREYLQDCFQLVKMIERKANEASRGPVPATKKPEESDKPEQADPIEELRGRISRKAAESIRRKISIPLEELVKKHKLSEDERKILMILTYGESMCSTEYQDPKRMLNLLTLGKTEEAIKYWHYFKIDSGLYRKKIILMLPNDLAYRCYFIRIRPDKLLKILGEKSGKKPARKKTRQKLPSVSGPRQIYSGLNRYVVGQDYAKRMISVALYQHLKRIKLNEERKPADRIDKSNILIIGPTGVGKTFLCRMLANTLKLPIAFCDATQYTESGYVGADVEEMLVRLVKSAENNIRMAERGIVYIDEVDKLVRRNPGGGHFAGNKDVSGESVQQELLKLLDGEMIHYNGRHFLSPSVAMNVRNVLFIAGGAFDGLEDIIRKRMSGKRIGFETPDSSGALAEGSLLRHITTEDLINYGFTPEFVGRFHTIVPMESLTKEELVNILTEPRNAIVKQYVELFKASDIDLEIPRQALELIAEQALKRKSGARGLRAIMENLLSPMLFERMDKASQNQGKIVLEKEIVEGIAARMEEKAG</sequence>
<dbReference type="Gene3D" id="1.10.8.60">
    <property type="match status" value="1"/>
</dbReference>
<dbReference type="Pfam" id="PF10431">
    <property type="entry name" value="ClpB_D2-small"/>
    <property type="match status" value="1"/>
</dbReference>
<evidence type="ECO:0000259" key="5">
    <source>
        <dbReference type="SMART" id="SM00382"/>
    </source>
</evidence>
<evidence type="ECO:0000259" key="6">
    <source>
        <dbReference type="SMART" id="SM01086"/>
    </source>
</evidence>
<evidence type="ECO:0000256" key="4">
    <source>
        <dbReference type="SAM" id="MobiDB-lite"/>
    </source>
</evidence>
<keyword evidence="1" id="KW-0547">Nucleotide-binding</keyword>
<keyword evidence="7" id="KW-0645">Protease</keyword>
<evidence type="ECO:0000256" key="3">
    <source>
        <dbReference type="ARBA" id="ARBA00023186"/>
    </source>
</evidence>
<feature type="compositionally biased region" description="Basic and acidic residues" evidence="4">
    <location>
        <begin position="38"/>
        <end position="55"/>
    </location>
</feature>
<dbReference type="Pfam" id="PF22977">
    <property type="entry name" value="WHD"/>
    <property type="match status" value="1"/>
</dbReference>
<name>A0A2M7SCH1_9BACT</name>
<dbReference type="GO" id="GO:0016887">
    <property type="term" value="F:ATP hydrolysis activity"/>
    <property type="evidence" value="ECO:0007669"/>
    <property type="project" value="InterPro"/>
</dbReference>
<accession>A0A2M7SCH1</accession>
<dbReference type="InterPro" id="IPR003959">
    <property type="entry name" value="ATPase_AAA_core"/>
</dbReference>
<dbReference type="GO" id="GO:0051603">
    <property type="term" value="P:proteolysis involved in protein catabolic process"/>
    <property type="evidence" value="ECO:0007669"/>
    <property type="project" value="TreeGrafter"/>
</dbReference>
<organism evidence="7 8">
    <name type="scientific">Candidatus Desantisbacteria bacterium CG_4_10_14_0_8_um_filter_48_22</name>
    <dbReference type="NCBI Taxonomy" id="1974543"/>
    <lineage>
        <taxon>Bacteria</taxon>
        <taxon>Candidatus Desantisiibacteriota</taxon>
    </lineage>
</organism>
<dbReference type="Pfam" id="PF07724">
    <property type="entry name" value="AAA_2"/>
    <property type="match status" value="1"/>
</dbReference>
<dbReference type="SMART" id="SM01086">
    <property type="entry name" value="ClpB_D2-small"/>
    <property type="match status" value="1"/>
</dbReference>
<gene>
    <name evidence="7" type="ORF">COY52_05590</name>
</gene>
<dbReference type="InterPro" id="IPR054472">
    <property type="entry name" value="WHD"/>
</dbReference>
<reference evidence="8" key="1">
    <citation type="submission" date="2017-09" db="EMBL/GenBank/DDBJ databases">
        <title>Depth-based differentiation of microbial function through sediment-hosted aquifers and enrichment of novel symbionts in the deep terrestrial subsurface.</title>
        <authorList>
            <person name="Probst A.J."/>
            <person name="Ladd B."/>
            <person name="Jarett J.K."/>
            <person name="Geller-Mcgrath D.E."/>
            <person name="Sieber C.M.K."/>
            <person name="Emerson J.B."/>
            <person name="Anantharaman K."/>
            <person name="Thomas B.C."/>
            <person name="Malmstrom R."/>
            <person name="Stieglmeier M."/>
            <person name="Klingl A."/>
            <person name="Woyke T."/>
            <person name="Ryan C.M."/>
            <person name="Banfield J.F."/>
        </authorList>
    </citation>
    <scope>NUCLEOTIDE SEQUENCE [LARGE SCALE GENOMIC DNA]</scope>
</reference>
<protein>
    <submittedName>
        <fullName evidence="7">ATP-dependent Clp protease ATP-binding subunit ClpX</fullName>
    </submittedName>
</protein>
<dbReference type="GO" id="GO:0008233">
    <property type="term" value="F:peptidase activity"/>
    <property type="evidence" value="ECO:0007669"/>
    <property type="project" value="UniProtKB-KW"/>
</dbReference>
<dbReference type="SMART" id="SM00382">
    <property type="entry name" value="AAA"/>
    <property type="match status" value="1"/>
</dbReference>
<keyword evidence="2 7" id="KW-0067">ATP-binding</keyword>
<dbReference type="InterPro" id="IPR003593">
    <property type="entry name" value="AAA+_ATPase"/>
</dbReference>
<dbReference type="InterPro" id="IPR027417">
    <property type="entry name" value="P-loop_NTPase"/>
</dbReference>
<dbReference type="SUPFAM" id="SSF52540">
    <property type="entry name" value="P-loop containing nucleoside triphosphate hydrolases"/>
    <property type="match status" value="1"/>
</dbReference>
<dbReference type="GO" id="GO:0005524">
    <property type="term" value="F:ATP binding"/>
    <property type="evidence" value="ECO:0007669"/>
    <property type="project" value="UniProtKB-KW"/>
</dbReference>
<dbReference type="PANTHER" id="PTHR48102:SF7">
    <property type="entry name" value="ATP-DEPENDENT CLP PROTEASE ATP-BINDING SUBUNIT CLPX-LIKE, MITOCHONDRIAL"/>
    <property type="match status" value="1"/>
</dbReference>
<evidence type="ECO:0000313" key="8">
    <source>
        <dbReference type="Proteomes" id="UP000229307"/>
    </source>
</evidence>
<dbReference type="AlphaFoldDB" id="A0A2M7SCH1"/>
<dbReference type="PANTHER" id="PTHR48102">
    <property type="entry name" value="ATP-DEPENDENT CLP PROTEASE ATP-BINDING SUBUNIT CLPX-LIKE, MITOCHONDRIAL-RELATED"/>
    <property type="match status" value="1"/>
</dbReference>
<comment type="caution">
    <text evidence="7">The sequence shown here is derived from an EMBL/GenBank/DDBJ whole genome shotgun (WGS) entry which is preliminary data.</text>
</comment>
<proteinExistence type="predicted"/>
<dbReference type="NCBIfam" id="NF003745">
    <property type="entry name" value="PRK05342.1"/>
    <property type="match status" value="1"/>
</dbReference>
<evidence type="ECO:0000256" key="1">
    <source>
        <dbReference type="ARBA" id="ARBA00022741"/>
    </source>
</evidence>
<feature type="region of interest" description="Disordered" evidence="4">
    <location>
        <begin position="27"/>
        <end position="55"/>
    </location>
</feature>